<organism evidence="1 2">
    <name type="scientific">Smallanthus sonchifolius</name>
    <dbReference type="NCBI Taxonomy" id="185202"/>
    <lineage>
        <taxon>Eukaryota</taxon>
        <taxon>Viridiplantae</taxon>
        <taxon>Streptophyta</taxon>
        <taxon>Embryophyta</taxon>
        <taxon>Tracheophyta</taxon>
        <taxon>Spermatophyta</taxon>
        <taxon>Magnoliopsida</taxon>
        <taxon>eudicotyledons</taxon>
        <taxon>Gunneridae</taxon>
        <taxon>Pentapetalae</taxon>
        <taxon>asterids</taxon>
        <taxon>campanulids</taxon>
        <taxon>Asterales</taxon>
        <taxon>Asteraceae</taxon>
        <taxon>Asteroideae</taxon>
        <taxon>Heliantheae alliance</taxon>
        <taxon>Millerieae</taxon>
        <taxon>Smallanthus</taxon>
    </lineage>
</organism>
<protein>
    <submittedName>
        <fullName evidence="1">Uncharacterized protein</fullName>
    </submittedName>
</protein>
<gene>
    <name evidence="1" type="ORF">L1987_54863</name>
</gene>
<evidence type="ECO:0000313" key="1">
    <source>
        <dbReference type="EMBL" id="KAI3755070.1"/>
    </source>
</evidence>
<evidence type="ECO:0000313" key="2">
    <source>
        <dbReference type="Proteomes" id="UP001056120"/>
    </source>
</evidence>
<reference evidence="1 2" key="2">
    <citation type="journal article" date="2022" name="Mol. Ecol. Resour.">
        <title>The genomes of chicory, endive, great burdock and yacon provide insights into Asteraceae paleo-polyploidization history and plant inulin production.</title>
        <authorList>
            <person name="Fan W."/>
            <person name="Wang S."/>
            <person name="Wang H."/>
            <person name="Wang A."/>
            <person name="Jiang F."/>
            <person name="Liu H."/>
            <person name="Zhao H."/>
            <person name="Xu D."/>
            <person name="Zhang Y."/>
        </authorList>
    </citation>
    <scope>NUCLEOTIDE SEQUENCE [LARGE SCALE GENOMIC DNA]</scope>
    <source>
        <strain evidence="2">cv. Yunnan</strain>
        <tissue evidence="1">Leaves</tissue>
    </source>
</reference>
<dbReference type="EMBL" id="CM042035">
    <property type="protein sequence ID" value="KAI3755070.1"/>
    <property type="molecule type" value="Genomic_DNA"/>
</dbReference>
<keyword evidence="2" id="KW-1185">Reference proteome</keyword>
<name>A0ACB9E876_9ASTR</name>
<dbReference type="Proteomes" id="UP001056120">
    <property type="component" value="Linkage Group LG18"/>
</dbReference>
<sequence length="600" mass="68811">MKKGKKVPKNEDDSEEWCFVCKDGGDMIICEHKDCLKSYHPECVAFDDSSAKPKSRFICVCEQLLEFGLQETVDFNNRNTYETLYKEYWEIINNTEKLTLEELLSAKMRLKSGKNYDSDKCDDSDEYQCSDSEGNDELKPHGSTKKLKRSKPEPLEKKVKKEAKVKSNKEEFMGWGSTRVIQFLTHIGKDTTNPLSQRELENIVKRYSMEKNLLQQKNKIIECDEWLRSIFKRKTIRMNRIYDSLETHLAENQVSSDEDEEEEDELGYGSEEIDHEDKGLVVNKKKKKSNDDKTVEEKGTLAEVLYYHFAAIVPENIKLVYLKRSLVQQFLEEPEIFESKVVGSFVRVKEDPNGCFSKGSYQLMQITGVKKHLAGENDESFILQVLETDICITSLSDDDFSEEECQDLKKKVKSGILNKLELYLKRREFLLDERNKQKLLEKVPNVVPDVEDDNKDSPKSILTHTSPNAFGITSGATKQEVPASETYEMAMKLENFFGSLEKQEKLRKPSVAKSSSQLFDFSKEKSSICDITKVDVEDTESSQWYVTSPSGDKVGPVSLSVLKNWSQAQAASKSRIYKISETEEQAKSLTAVLNLAFSRK</sequence>
<reference evidence="2" key="1">
    <citation type="journal article" date="2022" name="Mol. Ecol. Resour.">
        <title>The genomes of chicory, endive, great burdock and yacon provide insights into Asteraceae palaeo-polyploidization history and plant inulin production.</title>
        <authorList>
            <person name="Fan W."/>
            <person name="Wang S."/>
            <person name="Wang H."/>
            <person name="Wang A."/>
            <person name="Jiang F."/>
            <person name="Liu H."/>
            <person name="Zhao H."/>
            <person name="Xu D."/>
            <person name="Zhang Y."/>
        </authorList>
    </citation>
    <scope>NUCLEOTIDE SEQUENCE [LARGE SCALE GENOMIC DNA]</scope>
    <source>
        <strain evidence="2">cv. Yunnan</strain>
    </source>
</reference>
<accession>A0ACB9E876</accession>
<proteinExistence type="predicted"/>
<comment type="caution">
    <text evidence="1">The sequence shown here is derived from an EMBL/GenBank/DDBJ whole genome shotgun (WGS) entry which is preliminary data.</text>
</comment>